<reference evidence="2 3" key="1">
    <citation type="journal article" date="2018" name="PLoS Genet.">
        <title>Population sequencing reveals clonal diversity and ancestral inbreeding in the grapevine cultivar Chardonnay.</title>
        <authorList>
            <person name="Roach M.J."/>
            <person name="Johnson D.L."/>
            <person name="Bohlmann J."/>
            <person name="van Vuuren H.J."/>
            <person name="Jones S.J."/>
            <person name="Pretorius I.S."/>
            <person name="Schmidt S.A."/>
            <person name="Borneman A.R."/>
        </authorList>
    </citation>
    <scope>NUCLEOTIDE SEQUENCE [LARGE SCALE GENOMIC DNA]</scope>
    <source>
        <strain evidence="3">cv. Chardonnay</strain>
        <tissue evidence="2">Leaf</tissue>
    </source>
</reference>
<dbReference type="EMBL" id="QGNW01000197">
    <property type="protein sequence ID" value="RVW86065.1"/>
    <property type="molecule type" value="Genomic_DNA"/>
</dbReference>
<organism evidence="2 3">
    <name type="scientific">Vitis vinifera</name>
    <name type="common">Grape</name>
    <dbReference type="NCBI Taxonomy" id="29760"/>
    <lineage>
        <taxon>Eukaryota</taxon>
        <taxon>Viridiplantae</taxon>
        <taxon>Streptophyta</taxon>
        <taxon>Embryophyta</taxon>
        <taxon>Tracheophyta</taxon>
        <taxon>Spermatophyta</taxon>
        <taxon>Magnoliopsida</taxon>
        <taxon>eudicotyledons</taxon>
        <taxon>Gunneridae</taxon>
        <taxon>Pentapetalae</taxon>
        <taxon>rosids</taxon>
        <taxon>Vitales</taxon>
        <taxon>Vitaceae</taxon>
        <taxon>Viteae</taxon>
        <taxon>Vitis</taxon>
    </lineage>
</organism>
<keyword evidence="1" id="KW-1133">Transmembrane helix</keyword>
<evidence type="ECO:0000256" key="1">
    <source>
        <dbReference type="SAM" id="Phobius"/>
    </source>
</evidence>
<dbReference type="AlphaFoldDB" id="A0A438HNI9"/>
<feature type="transmembrane region" description="Helical" evidence="1">
    <location>
        <begin position="24"/>
        <end position="41"/>
    </location>
</feature>
<name>A0A438HNI9_VITVI</name>
<protein>
    <submittedName>
        <fullName evidence="2">Uncharacterized protein</fullName>
    </submittedName>
</protein>
<comment type="caution">
    <text evidence="2">The sequence shown here is derived from an EMBL/GenBank/DDBJ whole genome shotgun (WGS) entry which is preliminary data.</text>
</comment>
<accession>A0A438HNI9</accession>
<keyword evidence="1" id="KW-0812">Transmembrane</keyword>
<proteinExistence type="predicted"/>
<gene>
    <name evidence="2" type="primary">PAT14_6</name>
    <name evidence="2" type="ORF">CK203_037973</name>
</gene>
<dbReference type="Proteomes" id="UP000288805">
    <property type="component" value="Unassembled WGS sequence"/>
</dbReference>
<keyword evidence="1" id="KW-0472">Membrane</keyword>
<evidence type="ECO:0000313" key="2">
    <source>
        <dbReference type="EMBL" id="RVW86065.1"/>
    </source>
</evidence>
<sequence>MEHLQILYDIAWPRLYHDLYSPRHLFLLFHSLLVMLLWNYFSIVSTDSGGVPLNWKPMVDEEKGDVDPLLGSEHTGVEVWTRKIWLLTQQVKQLGFVGSETYLNHPDAIIALFMGDAY</sequence>
<evidence type="ECO:0000313" key="3">
    <source>
        <dbReference type="Proteomes" id="UP000288805"/>
    </source>
</evidence>